<evidence type="ECO:0000313" key="2">
    <source>
        <dbReference type="EMBL" id="MFD1205244.1"/>
    </source>
</evidence>
<dbReference type="EMBL" id="JBHTLT010000042">
    <property type="protein sequence ID" value="MFD1205244.1"/>
    <property type="molecule type" value="Genomic_DNA"/>
</dbReference>
<organism evidence="2 3">
    <name type="scientific">Sporosarcina contaminans</name>
    <dbReference type="NCBI Taxonomy" id="633403"/>
    <lineage>
        <taxon>Bacteria</taxon>
        <taxon>Bacillati</taxon>
        <taxon>Bacillota</taxon>
        <taxon>Bacilli</taxon>
        <taxon>Bacillales</taxon>
        <taxon>Caryophanaceae</taxon>
        <taxon>Sporosarcina</taxon>
    </lineage>
</organism>
<dbReference type="RefSeq" id="WP_336823658.1">
    <property type="nucleotide sequence ID" value="NZ_JBHTLT010000042.1"/>
</dbReference>
<reference evidence="3" key="1">
    <citation type="journal article" date="2019" name="Int. J. Syst. Evol. Microbiol.">
        <title>The Global Catalogue of Microorganisms (GCM) 10K type strain sequencing project: providing services to taxonomists for standard genome sequencing and annotation.</title>
        <authorList>
            <consortium name="The Broad Institute Genomics Platform"/>
            <consortium name="The Broad Institute Genome Sequencing Center for Infectious Disease"/>
            <person name="Wu L."/>
            <person name="Ma J."/>
        </authorList>
    </citation>
    <scope>NUCLEOTIDE SEQUENCE [LARGE SCALE GENOMIC DNA]</scope>
    <source>
        <strain evidence="3">CCUG 53915</strain>
    </source>
</reference>
<keyword evidence="1" id="KW-0812">Transmembrane</keyword>
<evidence type="ECO:0000313" key="3">
    <source>
        <dbReference type="Proteomes" id="UP001597231"/>
    </source>
</evidence>
<keyword evidence="1" id="KW-1133">Transmembrane helix</keyword>
<evidence type="ECO:0008006" key="4">
    <source>
        <dbReference type="Google" id="ProtNLM"/>
    </source>
</evidence>
<proteinExistence type="predicted"/>
<feature type="transmembrane region" description="Helical" evidence="1">
    <location>
        <begin position="5"/>
        <end position="22"/>
    </location>
</feature>
<keyword evidence="3" id="KW-1185">Reference proteome</keyword>
<accession>A0ABW3TY29</accession>
<dbReference type="CDD" id="cd00048">
    <property type="entry name" value="DSRM_SF"/>
    <property type="match status" value="1"/>
</dbReference>
<protein>
    <recommendedName>
        <fullName evidence="4">tRNA U-34 5-methylaminomethyl-2-thiouridine biosynthesis protein</fullName>
    </recommendedName>
</protein>
<comment type="caution">
    <text evidence="2">The sequence shown here is derived from an EMBL/GenBank/DDBJ whole genome shotgun (WGS) entry which is preliminary data.</text>
</comment>
<feature type="transmembrane region" description="Helical" evidence="1">
    <location>
        <begin position="28"/>
        <end position="44"/>
    </location>
</feature>
<gene>
    <name evidence="2" type="ORF">ACFQ38_09020</name>
</gene>
<dbReference type="Proteomes" id="UP001597231">
    <property type="component" value="Unassembled WGS sequence"/>
</dbReference>
<keyword evidence="1" id="KW-0472">Membrane</keyword>
<sequence>MSKDLVMLIAGILVAWVVIGLFTKNFDGNFLIIFLLGVFLGYGIKKKEAKEYASKA</sequence>
<evidence type="ECO:0000256" key="1">
    <source>
        <dbReference type="SAM" id="Phobius"/>
    </source>
</evidence>
<name>A0ABW3TY29_9BACL</name>